<sequence length="61" mass="6907">MNRKPLLWLLLALVLAAYAVSIFVSNPGQSPWSMITGIIMSAASVVMVWRYSWEIRNNRPS</sequence>
<evidence type="ECO:0000313" key="2">
    <source>
        <dbReference type="EMBL" id="XDV70828.1"/>
    </source>
</evidence>
<proteinExistence type="predicted"/>
<name>A0AB39YLP0_9MICC</name>
<dbReference type="AlphaFoldDB" id="A0AB39YLP0"/>
<keyword evidence="1" id="KW-0472">Membrane</keyword>
<organism evidence="2">
    <name type="scientific">Paenarthrobacter sp. AMU7</name>
    <dbReference type="NCBI Taxonomy" id="3162492"/>
    <lineage>
        <taxon>Bacteria</taxon>
        <taxon>Bacillati</taxon>
        <taxon>Actinomycetota</taxon>
        <taxon>Actinomycetes</taxon>
        <taxon>Micrococcales</taxon>
        <taxon>Micrococcaceae</taxon>
        <taxon>Paenarthrobacter</taxon>
    </lineage>
</organism>
<dbReference type="RefSeq" id="WP_207594894.1">
    <property type="nucleotide sequence ID" value="NZ_CP165735.1"/>
</dbReference>
<evidence type="ECO:0000256" key="1">
    <source>
        <dbReference type="SAM" id="Phobius"/>
    </source>
</evidence>
<protein>
    <submittedName>
        <fullName evidence="2">Uncharacterized protein</fullName>
    </submittedName>
</protein>
<keyword evidence="1" id="KW-0812">Transmembrane</keyword>
<keyword evidence="1" id="KW-1133">Transmembrane helix</keyword>
<reference evidence="2" key="1">
    <citation type="submission" date="2024-07" db="EMBL/GenBank/DDBJ databases">
        <authorList>
            <person name="Li J."/>
            <person name="Wei H."/>
            <person name="Ma J."/>
        </authorList>
    </citation>
    <scope>NUCLEOTIDE SEQUENCE</scope>
    <source>
        <strain evidence="2">AMU7</strain>
    </source>
</reference>
<gene>
    <name evidence="2" type="ORF">ABQM86_17960</name>
</gene>
<accession>A0AB39YLP0</accession>
<feature type="transmembrane region" description="Helical" evidence="1">
    <location>
        <begin position="31"/>
        <end position="51"/>
    </location>
</feature>
<dbReference type="EMBL" id="CP165735">
    <property type="protein sequence ID" value="XDV70828.1"/>
    <property type="molecule type" value="Genomic_DNA"/>
</dbReference>